<dbReference type="Proteomes" id="UP000077684">
    <property type="component" value="Unassembled WGS sequence"/>
</dbReference>
<name>A0A8X7SVT2_9BASI</name>
<evidence type="ECO:0000313" key="2">
    <source>
        <dbReference type="EMBL" id="KAE8245109.1"/>
    </source>
</evidence>
<sequence>MLSPQESIGEDVFGPLTATTAAASKMLPHSGSKRRWRIPSNLFFRTTTTTNTAPLPPTAPHQPTPTAATAQQQQRQASLSSSSSAAAAFDYAYGYLAAGPNHRATTSTTTSGAGRDARGDRGSCKGPLRVRRRARRASECGPTPGSGAAIASAIAGAASSSAGAAAGSMMSAVRRGGAINLYIVTDDPGHTVLHWAAALGRLELVSVLLAARPLVRSAGPQAAPLATDVDVLISSSSS</sequence>
<dbReference type="AlphaFoldDB" id="A0A8X7SVT2"/>
<feature type="region of interest" description="Disordered" evidence="1">
    <location>
        <begin position="47"/>
        <end position="81"/>
    </location>
</feature>
<feature type="compositionally biased region" description="Pro residues" evidence="1">
    <location>
        <begin position="54"/>
        <end position="63"/>
    </location>
</feature>
<proteinExistence type="predicted"/>
<evidence type="ECO:0000256" key="1">
    <source>
        <dbReference type="SAM" id="MobiDB-lite"/>
    </source>
</evidence>
<protein>
    <submittedName>
        <fullName evidence="2">Uncharacterized protein</fullName>
    </submittedName>
</protein>
<accession>A0A8X7SVT2</accession>
<organism evidence="2 3">
    <name type="scientific">Tilletia controversa</name>
    <name type="common">dwarf bunt fungus</name>
    <dbReference type="NCBI Taxonomy" id="13291"/>
    <lineage>
        <taxon>Eukaryota</taxon>
        <taxon>Fungi</taxon>
        <taxon>Dikarya</taxon>
        <taxon>Basidiomycota</taxon>
        <taxon>Ustilaginomycotina</taxon>
        <taxon>Exobasidiomycetes</taxon>
        <taxon>Tilletiales</taxon>
        <taxon>Tilletiaceae</taxon>
        <taxon>Tilletia</taxon>
    </lineage>
</organism>
<keyword evidence="3" id="KW-1185">Reference proteome</keyword>
<feature type="compositionally biased region" description="Low complexity" evidence="1">
    <location>
        <begin position="64"/>
        <end position="81"/>
    </location>
</feature>
<dbReference type="InterPro" id="IPR036770">
    <property type="entry name" value="Ankyrin_rpt-contain_sf"/>
</dbReference>
<dbReference type="Gene3D" id="1.25.40.20">
    <property type="entry name" value="Ankyrin repeat-containing domain"/>
    <property type="match status" value="1"/>
</dbReference>
<comment type="caution">
    <text evidence="2">The sequence shown here is derived from an EMBL/GenBank/DDBJ whole genome shotgun (WGS) entry which is preliminary data.</text>
</comment>
<reference evidence="2" key="2">
    <citation type="journal article" date="2019" name="IMA Fungus">
        <title>Genome sequencing and comparison of five Tilletia species to identify candidate genes for the detection of regulated species infecting wheat.</title>
        <authorList>
            <person name="Nguyen H.D.T."/>
            <person name="Sultana T."/>
            <person name="Kesanakurti P."/>
            <person name="Hambleton S."/>
        </authorList>
    </citation>
    <scope>NUCLEOTIDE SEQUENCE</scope>
    <source>
        <strain evidence="2">DAOMC 236426</strain>
    </source>
</reference>
<gene>
    <name evidence="2" type="ORF">A4X06_0g5821</name>
</gene>
<evidence type="ECO:0000313" key="3">
    <source>
        <dbReference type="Proteomes" id="UP000077684"/>
    </source>
</evidence>
<feature type="compositionally biased region" description="Low complexity" evidence="1">
    <location>
        <begin position="103"/>
        <end position="114"/>
    </location>
</feature>
<reference evidence="2" key="1">
    <citation type="submission" date="2016-04" db="EMBL/GenBank/DDBJ databases">
        <authorList>
            <person name="Nguyen H.D."/>
            <person name="Samba Siva P."/>
            <person name="Cullis J."/>
            <person name="Levesque C.A."/>
            <person name="Hambleton S."/>
        </authorList>
    </citation>
    <scope>NUCLEOTIDE SEQUENCE</scope>
    <source>
        <strain evidence="2">DAOMC 236426</strain>
    </source>
</reference>
<dbReference type="EMBL" id="LWDE02000763">
    <property type="protein sequence ID" value="KAE8245109.1"/>
    <property type="molecule type" value="Genomic_DNA"/>
</dbReference>
<feature type="region of interest" description="Disordered" evidence="1">
    <location>
        <begin position="102"/>
        <end position="126"/>
    </location>
</feature>